<evidence type="ECO:0000313" key="4">
    <source>
        <dbReference type="Proteomes" id="UP001151760"/>
    </source>
</evidence>
<feature type="region of interest" description="Disordered" evidence="1">
    <location>
        <begin position="162"/>
        <end position="197"/>
    </location>
</feature>
<accession>A0ABQ5ACK4</accession>
<sequence length="559" mass="64266">MLYKQESKCIPLRVEKMEWLNDTDEESDEQELEAHYMYMSKIQEVLHAVDDNSGPTYDADLLEKIIQIILFIIDSGCTKPMMGNLKLPSLQESSSPNPLCFMAKASSTQAWLWHRRLSHLNFDTINLLSKNEIVNGLPKLKYLKDQLCSSYEMGMAKRSNFKTKTVPSSKGRTKLGIQDNNNEPSSSKLVPNVVPTTDKTNTSLQELELLFSPMYEEYFYKGNKSVFKSSALYDNLQQQDTQLTLNVQPTLELIIPPTDVNAEEINTDQAENAPFEAHKFINPFCSTENRRRQLETDPEMCMFALTVSKAEPKTIKEAMADHAWIEAMQEELYQFDRLNVWELIDKPFGKTEEGIDFEESFALIARLEATQIFVAYAAHKSFTIYQMDMKTYFLNGLLKEESRFEMSLTEEMKFFLGLQIHQTPRGIFINQTKYALDILKKHEMDKCDSIGTPLATTPKLDADLSGDKLVGWMSKKQDCIVMSIENAEYVALSTSCAQVLWMRTHLKDYGFNYNKIPLYCDSQSTIAISCNPVRHSRTKHINVRYHFIKEQVKIGIVEL</sequence>
<proteinExistence type="predicted"/>
<gene>
    <name evidence="3" type="ORF">Tco_0819888</name>
</gene>
<comment type="caution">
    <text evidence="3">The sequence shown here is derived from an EMBL/GenBank/DDBJ whole genome shotgun (WGS) entry which is preliminary data.</text>
</comment>
<dbReference type="PANTHER" id="PTHR11439:SF495">
    <property type="entry name" value="REVERSE TRANSCRIPTASE, RNA-DEPENDENT DNA POLYMERASE-RELATED"/>
    <property type="match status" value="1"/>
</dbReference>
<dbReference type="EMBL" id="BQNB010012064">
    <property type="protein sequence ID" value="GJS98718.1"/>
    <property type="molecule type" value="Genomic_DNA"/>
</dbReference>
<reference evidence="3" key="2">
    <citation type="submission" date="2022-01" db="EMBL/GenBank/DDBJ databases">
        <authorList>
            <person name="Yamashiro T."/>
            <person name="Shiraishi A."/>
            <person name="Satake H."/>
            <person name="Nakayama K."/>
        </authorList>
    </citation>
    <scope>NUCLEOTIDE SEQUENCE</scope>
</reference>
<keyword evidence="4" id="KW-1185">Reference proteome</keyword>
<organism evidence="3 4">
    <name type="scientific">Tanacetum coccineum</name>
    <dbReference type="NCBI Taxonomy" id="301880"/>
    <lineage>
        <taxon>Eukaryota</taxon>
        <taxon>Viridiplantae</taxon>
        <taxon>Streptophyta</taxon>
        <taxon>Embryophyta</taxon>
        <taxon>Tracheophyta</taxon>
        <taxon>Spermatophyta</taxon>
        <taxon>Magnoliopsida</taxon>
        <taxon>eudicotyledons</taxon>
        <taxon>Gunneridae</taxon>
        <taxon>Pentapetalae</taxon>
        <taxon>asterids</taxon>
        <taxon>campanulids</taxon>
        <taxon>Asterales</taxon>
        <taxon>Asteraceae</taxon>
        <taxon>Asteroideae</taxon>
        <taxon>Anthemideae</taxon>
        <taxon>Anthemidinae</taxon>
        <taxon>Tanacetum</taxon>
    </lineage>
</organism>
<evidence type="ECO:0000313" key="3">
    <source>
        <dbReference type="EMBL" id="GJS98718.1"/>
    </source>
</evidence>
<name>A0ABQ5ACK4_9ASTR</name>
<feature type="domain" description="GAG-pre-integrase" evidence="2">
    <location>
        <begin position="90"/>
        <end position="154"/>
    </location>
</feature>
<dbReference type="Pfam" id="PF13976">
    <property type="entry name" value="gag_pre-integrs"/>
    <property type="match status" value="1"/>
</dbReference>
<reference evidence="3" key="1">
    <citation type="journal article" date="2022" name="Int. J. Mol. Sci.">
        <title>Draft Genome of Tanacetum Coccineum: Genomic Comparison of Closely Related Tanacetum-Family Plants.</title>
        <authorList>
            <person name="Yamashiro T."/>
            <person name="Shiraishi A."/>
            <person name="Nakayama K."/>
            <person name="Satake H."/>
        </authorList>
    </citation>
    <scope>NUCLEOTIDE SEQUENCE</scope>
</reference>
<protein>
    <submittedName>
        <fullName evidence="3">Retrovirus-related pol polyprotein from transposon TNT 1-94</fullName>
    </submittedName>
</protein>
<feature type="compositionally biased region" description="Polar residues" evidence="1">
    <location>
        <begin position="178"/>
        <end position="197"/>
    </location>
</feature>
<dbReference type="Proteomes" id="UP001151760">
    <property type="component" value="Unassembled WGS sequence"/>
</dbReference>
<evidence type="ECO:0000259" key="2">
    <source>
        <dbReference type="Pfam" id="PF13976"/>
    </source>
</evidence>
<dbReference type="CDD" id="cd09272">
    <property type="entry name" value="RNase_HI_RT_Ty1"/>
    <property type="match status" value="1"/>
</dbReference>
<dbReference type="PANTHER" id="PTHR11439">
    <property type="entry name" value="GAG-POL-RELATED RETROTRANSPOSON"/>
    <property type="match status" value="1"/>
</dbReference>
<dbReference type="InterPro" id="IPR025724">
    <property type="entry name" value="GAG-pre-integrase_dom"/>
</dbReference>
<evidence type="ECO:0000256" key="1">
    <source>
        <dbReference type="SAM" id="MobiDB-lite"/>
    </source>
</evidence>